<reference evidence="4 5" key="1">
    <citation type="submission" date="2017-06" db="EMBL/GenBank/DDBJ databases">
        <authorList>
            <person name="Kim H.J."/>
            <person name="Triplett B.A."/>
        </authorList>
    </citation>
    <scope>NUCLEOTIDE SEQUENCE [LARGE SCALE GENOMIC DNA]</scope>
    <source>
        <strain evidence="4 5">DSM 29150</strain>
    </source>
</reference>
<protein>
    <submittedName>
        <fullName evidence="4">Uncharacterized sulfatase</fullName>
    </submittedName>
</protein>
<evidence type="ECO:0000259" key="3">
    <source>
        <dbReference type="Pfam" id="PF00884"/>
    </source>
</evidence>
<dbReference type="InterPro" id="IPR017850">
    <property type="entry name" value="Alkaline_phosphatase_core_sf"/>
</dbReference>
<keyword evidence="2" id="KW-0378">Hydrolase</keyword>
<evidence type="ECO:0000256" key="1">
    <source>
        <dbReference type="ARBA" id="ARBA00008779"/>
    </source>
</evidence>
<dbReference type="CDD" id="cd16027">
    <property type="entry name" value="SGSH"/>
    <property type="match status" value="1"/>
</dbReference>
<dbReference type="InterPro" id="IPR052701">
    <property type="entry name" value="GAG_Ulvan_Degrading_Sulfatases"/>
</dbReference>
<dbReference type="GO" id="GO:0016787">
    <property type="term" value="F:hydrolase activity"/>
    <property type="evidence" value="ECO:0007669"/>
    <property type="project" value="UniProtKB-KW"/>
</dbReference>
<organism evidence="4 5">
    <name type="scientific">Lutibacter agarilyticus</name>
    <dbReference type="NCBI Taxonomy" id="1109740"/>
    <lineage>
        <taxon>Bacteria</taxon>
        <taxon>Pseudomonadati</taxon>
        <taxon>Bacteroidota</taxon>
        <taxon>Flavobacteriia</taxon>
        <taxon>Flavobacteriales</taxon>
        <taxon>Flavobacteriaceae</taxon>
        <taxon>Lutibacter</taxon>
    </lineage>
</organism>
<proteinExistence type="inferred from homology"/>
<keyword evidence="5" id="KW-1185">Reference proteome</keyword>
<evidence type="ECO:0000256" key="2">
    <source>
        <dbReference type="ARBA" id="ARBA00022801"/>
    </source>
</evidence>
<dbReference type="Proteomes" id="UP000198384">
    <property type="component" value="Unassembled WGS sequence"/>
</dbReference>
<dbReference type="SUPFAM" id="SSF53649">
    <property type="entry name" value="Alkaline phosphatase-like"/>
    <property type="match status" value="1"/>
</dbReference>
<feature type="domain" description="Sulfatase N-terminal" evidence="3">
    <location>
        <begin position="35"/>
        <end position="306"/>
    </location>
</feature>
<evidence type="ECO:0000313" key="5">
    <source>
        <dbReference type="Proteomes" id="UP000198384"/>
    </source>
</evidence>
<sequence>MQNIRMLNKKIILIIVVLITSLGSPEFVRAQSNQPNILLIMGDDCTFSDLSLYGGTNVKTPNIDKLASDGLTFNKAYLSEAMCAPSRAELLTGFYPMTNGVTFNHSATRNNIKGVAQYLRPLGYRVGLSGKSHLKPESVYQFEDILGITKSAISEVSEFESEEIEKFINRDKKTPFFLMTAFTSPHVPWTVGDPSHFNPDKIKLPPHMADTKATREDFCKYLAEIEVLDIHVGKILALLEKSGEAENTIVIFTSEQGAQMPGVKWTNWDVGVHTGFIMKWPNKIKGGQRTDALIQYCDVLPTLLDIVLENKNNDIFDGKSFLKVLNGETEKHRDFVYFMHNNIPEGPSYPIRAVSNGTYTYIRNLSSENLYIEKHVMGTLRWHDYWPSWVYEADTNEHANFLLNRYQKRPKEELYNLSSDPENFKNLIEDKKLQKIKKQLSKQLDLWMNKQNDPGAILDQKEYQEASKSGKHKL</sequence>
<dbReference type="InterPro" id="IPR000917">
    <property type="entry name" value="Sulfatase_N"/>
</dbReference>
<dbReference type="Pfam" id="PF00884">
    <property type="entry name" value="Sulfatase"/>
    <property type="match status" value="1"/>
</dbReference>
<evidence type="ECO:0000313" key="4">
    <source>
        <dbReference type="EMBL" id="SNR77904.1"/>
    </source>
</evidence>
<accession>A0A238Z4Z9</accession>
<name>A0A238Z4Z9_9FLAO</name>
<dbReference type="EMBL" id="FZNT01000013">
    <property type="protein sequence ID" value="SNR77904.1"/>
    <property type="molecule type" value="Genomic_DNA"/>
</dbReference>
<dbReference type="InterPro" id="IPR024607">
    <property type="entry name" value="Sulfatase_CS"/>
</dbReference>
<dbReference type="PANTHER" id="PTHR43751:SF1">
    <property type="entry name" value="SULFATASE ATSG-RELATED"/>
    <property type="match status" value="1"/>
</dbReference>
<dbReference type="PANTHER" id="PTHR43751">
    <property type="entry name" value="SULFATASE"/>
    <property type="match status" value="1"/>
</dbReference>
<gene>
    <name evidence="4" type="ORF">SAMN06265371_1133</name>
</gene>
<comment type="similarity">
    <text evidence="1">Belongs to the sulfatase family.</text>
</comment>
<dbReference type="Gene3D" id="3.40.720.10">
    <property type="entry name" value="Alkaline Phosphatase, subunit A"/>
    <property type="match status" value="1"/>
</dbReference>
<dbReference type="RefSeq" id="WP_217900283.1">
    <property type="nucleotide sequence ID" value="NZ_FZNT01000013.1"/>
</dbReference>
<dbReference type="AlphaFoldDB" id="A0A238Z4Z9"/>
<dbReference type="PROSITE" id="PS00523">
    <property type="entry name" value="SULFATASE_1"/>
    <property type="match status" value="1"/>
</dbReference>